<dbReference type="RefSeq" id="WP_376830635.1">
    <property type="nucleotide sequence ID" value="NZ_JBHLWR010000006.1"/>
</dbReference>
<feature type="domain" description="AMP-binding enzyme C-terminal" evidence="2">
    <location>
        <begin position="429"/>
        <end position="504"/>
    </location>
</feature>
<accession>A0ABV7LFC3</accession>
<organism evidence="3 4">
    <name type="scientific">Camelimonas abortus</name>
    <dbReference type="NCBI Taxonomy" id="1017184"/>
    <lineage>
        <taxon>Bacteria</taxon>
        <taxon>Pseudomonadati</taxon>
        <taxon>Pseudomonadota</taxon>
        <taxon>Alphaproteobacteria</taxon>
        <taxon>Hyphomicrobiales</taxon>
        <taxon>Chelatococcaceae</taxon>
        <taxon>Camelimonas</taxon>
    </lineage>
</organism>
<proteinExistence type="predicted"/>
<feature type="domain" description="AMP-dependent synthetase/ligase" evidence="1">
    <location>
        <begin position="21"/>
        <end position="379"/>
    </location>
</feature>
<dbReference type="InterPro" id="IPR045851">
    <property type="entry name" value="AMP-bd_C_sf"/>
</dbReference>
<dbReference type="InterPro" id="IPR025110">
    <property type="entry name" value="AMP-bd_C"/>
</dbReference>
<dbReference type="PANTHER" id="PTHR43767">
    <property type="entry name" value="LONG-CHAIN-FATTY-ACID--COA LIGASE"/>
    <property type="match status" value="1"/>
</dbReference>
<dbReference type="NCBIfam" id="NF006182">
    <property type="entry name" value="PRK08316.1"/>
    <property type="match status" value="1"/>
</dbReference>
<dbReference type="Pfam" id="PF00501">
    <property type="entry name" value="AMP-binding"/>
    <property type="match status" value="1"/>
</dbReference>
<evidence type="ECO:0000313" key="4">
    <source>
        <dbReference type="Proteomes" id="UP001595536"/>
    </source>
</evidence>
<keyword evidence="4" id="KW-1185">Reference proteome</keyword>
<evidence type="ECO:0000259" key="2">
    <source>
        <dbReference type="Pfam" id="PF13193"/>
    </source>
</evidence>
<name>A0ABV7LFC3_9HYPH</name>
<dbReference type="Pfam" id="PF13193">
    <property type="entry name" value="AMP-binding_C"/>
    <property type="match status" value="1"/>
</dbReference>
<dbReference type="InterPro" id="IPR050237">
    <property type="entry name" value="ATP-dep_AMP-bd_enzyme"/>
</dbReference>
<dbReference type="Gene3D" id="3.30.300.30">
    <property type="match status" value="1"/>
</dbReference>
<dbReference type="PANTHER" id="PTHR43767:SF1">
    <property type="entry name" value="NONRIBOSOMAL PEPTIDE SYNTHASE PES1 (EUROFUNG)-RELATED"/>
    <property type="match status" value="1"/>
</dbReference>
<dbReference type="Proteomes" id="UP001595536">
    <property type="component" value="Unassembled WGS sequence"/>
</dbReference>
<dbReference type="SUPFAM" id="SSF56801">
    <property type="entry name" value="Acetyl-CoA synthetase-like"/>
    <property type="match status" value="1"/>
</dbReference>
<comment type="caution">
    <text evidence="3">The sequence shown here is derived from an EMBL/GenBank/DDBJ whole genome shotgun (WGS) entry which is preliminary data.</text>
</comment>
<dbReference type="Gene3D" id="3.40.50.12780">
    <property type="entry name" value="N-terminal domain of ligase-like"/>
    <property type="match status" value="1"/>
</dbReference>
<dbReference type="InterPro" id="IPR042099">
    <property type="entry name" value="ANL_N_sf"/>
</dbReference>
<dbReference type="InterPro" id="IPR000873">
    <property type="entry name" value="AMP-dep_synth/lig_dom"/>
</dbReference>
<dbReference type="EMBL" id="JBHRUV010000046">
    <property type="protein sequence ID" value="MFC3266627.1"/>
    <property type="molecule type" value="Genomic_DNA"/>
</dbReference>
<protein>
    <submittedName>
        <fullName evidence="3">Acyl-CoA synthetase</fullName>
    </submittedName>
</protein>
<dbReference type="NCBIfam" id="NF004837">
    <property type="entry name" value="PRK06187.1"/>
    <property type="match status" value="1"/>
</dbReference>
<gene>
    <name evidence="3" type="ORF">ACFOEX_09715</name>
</gene>
<sequence>MSVDISLGARARRNTISDAIRRSALRMGDAPALVFGDRSWTYRSLDRAIDRVAARLLALGLEKGERVGAYGRNSDAYLILFLACARAGLVHVPINYALTEHELAYIVGQSGARALVHDSFLADNAGKMRGKPGLDFIGAFSGGGDIDVLAAALDAADVAPVEVEQDENELVQITYTSGTTALPKGAMMTHRAQLHEYMSCIFNLELSRSDRWLAALPLYHTAQMHCFTVPALLTGAFTVLIEAPQPEVVLELIERHNVTSFFAPPTVWISLLRHPDFSTRNLTTLKNIYYGASIMPVPVLQELRERLDGVRAFNCYGQSEIGPLATVLRPEEHDARPASAGRPVLNVETRIVDENMNDVPPGVQGEIVHRSPQLLLGYWDKPEETAEAFAGGWFHSGDIGVMDEEGYIYVVDRVKDIIKTGGTMVASREVEEALFTHPAVSEVAVIGLPDPKWIEAVTAVVVLRAGQSATEEELIAHAREKLAPFKVPKRVIFTGNLPRNTAGKLLKRELRVTLANA</sequence>
<reference evidence="4" key="1">
    <citation type="journal article" date="2019" name="Int. J. Syst. Evol. Microbiol.">
        <title>The Global Catalogue of Microorganisms (GCM) 10K type strain sequencing project: providing services to taxonomists for standard genome sequencing and annotation.</title>
        <authorList>
            <consortium name="The Broad Institute Genomics Platform"/>
            <consortium name="The Broad Institute Genome Sequencing Center for Infectious Disease"/>
            <person name="Wu L."/>
            <person name="Ma J."/>
        </authorList>
    </citation>
    <scope>NUCLEOTIDE SEQUENCE [LARGE SCALE GENOMIC DNA]</scope>
    <source>
        <strain evidence="4">CCM 7941</strain>
    </source>
</reference>
<dbReference type="CDD" id="cd17631">
    <property type="entry name" value="FACL_FadD13-like"/>
    <property type="match status" value="1"/>
</dbReference>
<evidence type="ECO:0000259" key="1">
    <source>
        <dbReference type="Pfam" id="PF00501"/>
    </source>
</evidence>
<evidence type="ECO:0000313" key="3">
    <source>
        <dbReference type="EMBL" id="MFC3266627.1"/>
    </source>
</evidence>